<name>A0A318ZXB6_9EURO</name>
<feature type="region of interest" description="Disordered" evidence="2">
    <location>
        <begin position="87"/>
        <end position="108"/>
    </location>
</feature>
<organism evidence="4 5">
    <name type="scientific">Aspergillus saccharolyticus JOP 1030-1</name>
    <dbReference type="NCBI Taxonomy" id="1450539"/>
    <lineage>
        <taxon>Eukaryota</taxon>
        <taxon>Fungi</taxon>
        <taxon>Dikarya</taxon>
        <taxon>Ascomycota</taxon>
        <taxon>Pezizomycotina</taxon>
        <taxon>Eurotiomycetes</taxon>
        <taxon>Eurotiomycetidae</taxon>
        <taxon>Eurotiales</taxon>
        <taxon>Aspergillaceae</taxon>
        <taxon>Aspergillus</taxon>
        <taxon>Aspergillus subgen. Circumdati</taxon>
    </lineage>
</organism>
<evidence type="ECO:0000313" key="4">
    <source>
        <dbReference type="EMBL" id="PYH44788.1"/>
    </source>
</evidence>
<dbReference type="STRING" id="1450539.A0A318ZXB6"/>
<feature type="compositionally biased region" description="Basic residues" evidence="2">
    <location>
        <begin position="21"/>
        <end position="31"/>
    </location>
</feature>
<accession>A0A318ZXB6</accession>
<keyword evidence="3" id="KW-0472">Membrane</keyword>
<evidence type="ECO:0000256" key="3">
    <source>
        <dbReference type="SAM" id="Phobius"/>
    </source>
</evidence>
<keyword evidence="3" id="KW-0812">Transmembrane</keyword>
<dbReference type="GeneID" id="37072631"/>
<keyword evidence="1" id="KW-0175">Coiled coil</keyword>
<evidence type="ECO:0000313" key="5">
    <source>
        <dbReference type="Proteomes" id="UP000248349"/>
    </source>
</evidence>
<dbReference type="Proteomes" id="UP000248349">
    <property type="component" value="Unassembled WGS sequence"/>
</dbReference>
<feature type="non-terminal residue" evidence="4">
    <location>
        <position position="289"/>
    </location>
</feature>
<keyword evidence="5" id="KW-1185">Reference proteome</keyword>
<sequence>EKQQHRHLVIDVPSLDPVLSKPRHRHKHKHNKSNDGRFPRKKTQPSTSTAGRGLLLTWSSMRDKENDDGKGLLRPVTRRTTRSFCGSESFTGLNDESRRGGLPEGIDANTKLGPVARQEIRSAEDLEQVRGRRKYGEEYLRSALSLIGKLATDITRRLDYTYYNLLEKVAALDATLFSFQELLGSTSSLFADFKRETSGLDQEIRKQIGELQDFEPQLIRMKSLEDRMKMGRTKAQALNDRLENMRTEIECWEKKEKDYQDRMNRRFRVFWTFVAAGVLAALLAVAVQH</sequence>
<evidence type="ECO:0000256" key="1">
    <source>
        <dbReference type="SAM" id="Coils"/>
    </source>
</evidence>
<evidence type="ECO:0000256" key="2">
    <source>
        <dbReference type="SAM" id="MobiDB-lite"/>
    </source>
</evidence>
<gene>
    <name evidence="4" type="ORF">BP01DRAFT_273282</name>
</gene>
<feature type="non-terminal residue" evidence="4">
    <location>
        <position position="1"/>
    </location>
</feature>
<feature type="coiled-coil region" evidence="1">
    <location>
        <begin position="221"/>
        <end position="262"/>
    </location>
</feature>
<feature type="region of interest" description="Disordered" evidence="2">
    <location>
        <begin position="1"/>
        <end position="55"/>
    </location>
</feature>
<feature type="transmembrane region" description="Helical" evidence="3">
    <location>
        <begin position="269"/>
        <end position="287"/>
    </location>
</feature>
<dbReference type="EMBL" id="KZ821235">
    <property type="protein sequence ID" value="PYH44788.1"/>
    <property type="molecule type" value="Genomic_DNA"/>
</dbReference>
<proteinExistence type="predicted"/>
<dbReference type="RefSeq" id="XP_025430770.1">
    <property type="nucleotide sequence ID" value="XM_025571403.1"/>
</dbReference>
<reference evidence="4 5" key="1">
    <citation type="submission" date="2016-12" db="EMBL/GenBank/DDBJ databases">
        <title>The genomes of Aspergillus section Nigri reveals drivers in fungal speciation.</title>
        <authorList>
            <consortium name="DOE Joint Genome Institute"/>
            <person name="Vesth T.C."/>
            <person name="Nybo J."/>
            <person name="Theobald S."/>
            <person name="Brandl J."/>
            <person name="Frisvad J.C."/>
            <person name="Nielsen K.F."/>
            <person name="Lyhne E.K."/>
            <person name="Kogle M.E."/>
            <person name="Kuo A."/>
            <person name="Riley R."/>
            <person name="Clum A."/>
            <person name="Nolan M."/>
            <person name="Lipzen A."/>
            <person name="Salamov A."/>
            <person name="Henrissat B."/>
            <person name="Wiebenga A."/>
            <person name="De Vries R.P."/>
            <person name="Grigoriev I.V."/>
            <person name="Mortensen U.H."/>
            <person name="Andersen M.R."/>
            <person name="Baker S.E."/>
        </authorList>
    </citation>
    <scope>NUCLEOTIDE SEQUENCE [LARGE SCALE GENOMIC DNA]</scope>
    <source>
        <strain evidence="4 5">JOP 1030-1</strain>
    </source>
</reference>
<keyword evidence="3" id="KW-1133">Transmembrane helix</keyword>
<dbReference type="OrthoDB" id="5419542at2759"/>
<protein>
    <submittedName>
        <fullName evidence="4">Uncharacterized protein</fullName>
    </submittedName>
</protein>
<dbReference type="AlphaFoldDB" id="A0A318ZXB6"/>